<protein>
    <submittedName>
        <fullName evidence="1">Uncharacterized protein</fullName>
    </submittedName>
</protein>
<evidence type="ECO:0000313" key="1">
    <source>
        <dbReference type="EMBL" id="EEH03975.1"/>
    </source>
</evidence>
<reference evidence="1" key="1">
    <citation type="submission" date="2009-02" db="EMBL/GenBank/DDBJ databases">
        <title>The Genome Sequence of Ajellomyces capsulatus strain G186AR.</title>
        <authorList>
            <consortium name="The Broad Institute Genome Sequencing Platform"/>
            <person name="Champion M."/>
            <person name="Cuomo C."/>
            <person name="Ma L.-J."/>
            <person name="Henn M.R."/>
            <person name="Sil A."/>
            <person name="Goldman B."/>
            <person name="Young S.K."/>
            <person name="Kodira C.D."/>
            <person name="Zeng Q."/>
            <person name="Koehrsen M."/>
            <person name="Alvarado L."/>
            <person name="Berlin A."/>
            <person name="Borenstein D."/>
            <person name="Chen Z."/>
            <person name="Engels R."/>
            <person name="Freedman E."/>
            <person name="Gellesch M."/>
            <person name="Goldberg J."/>
            <person name="Griggs A."/>
            <person name="Gujja S."/>
            <person name="Heiman D."/>
            <person name="Hepburn T."/>
            <person name="Howarth C."/>
            <person name="Jen D."/>
            <person name="Larson L."/>
            <person name="Lewis B."/>
            <person name="Mehta T."/>
            <person name="Park D."/>
            <person name="Pearson M."/>
            <person name="Roberts A."/>
            <person name="Saif S."/>
            <person name="Shea T."/>
            <person name="Shenoy N."/>
            <person name="Sisk P."/>
            <person name="Stolte C."/>
            <person name="Sykes S."/>
            <person name="Walk T."/>
            <person name="White J."/>
            <person name="Yandava C."/>
            <person name="Klein B."/>
            <person name="McEwen J.G."/>
            <person name="Puccia R."/>
            <person name="Goldman G.H."/>
            <person name="Felipe M.S."/>
            <person name="Nino-Vega G."/>
            <person name="San-Blas G."/>
            <person name="Taylor J."/>
            <person name="Mendoza L."/>
            <person name="Galagan J."/>
            <person name="Nusbaum C."/>
            <person name="Birren B."/>
        </authorList>
    </citation>
    <scope>NUCLEOTIDE SEQUENCE</scope>
    <source>
        <strain evidence="1">G186AR</strain>
    </source>
</reference>
<keyword evidence="2" id="KW-1185">Reference proteome</keyword>
<organism evidence="1 2">
    <name type="scientific">Ajellomyces capsulatus (strain G186AR / H82 / ATCC MYA-2454 / RMSCC 2432)</name>
    <name type="common">Darling's disease fungus</name>
    <name type="synonym">Histoplasma capsulatum</name>
    <dbReference type="NCBI Taxonomy" id="447093"/>
    <lineage>
        <taxon>Eukaryota</taxon>
        <taxon>Fungi</taxon>
        <taxon>Dikarya</taxon>
        <taxon>Ascomycota</taxon>
        <taxon>Pezizomycotina</taxon>
        <taxon>Eurotiomycetes</taxon>
        <taxon>Eurotiomycetidae</taxon>
        <taxon>Onygenales</taxon>
        <taxon>Ajellomycetaceae</taxon>
        <taxon>Histoplasma</taxon>
    </lineage>
</organism>
<dbReference type="RefSeq" id="XP_045284456.1">
    <property type="nucleotide sequence ID" value="XM_045435150.1"/>
</dbReference>
<dbReference type="InParanoid" id="C0NXA9"/>
<sequence length="159" mass="17833">MPISALSAWVWVSRVSGPVDRVSREVGVPGPEGDSSKRLLLRLAFDKPGAHGQLNPRVLCTAIDEGRKTAEEYGGKWTRTCRWSGVDALINQADSLLQKYLECRLWMITCTDVQCHFYFLTGLDPSGGQLQQIYLNPDACQHPWTHGFNVKTGSRQRQM</sequence>
<accession>C0NXA9</accession>
<gene>
    <name evidence="1" type="ORF">HCBG_08101</name>
</gene>
<dbReference type="EMBL" id="GG663375">
    <property type="protein sequence ID" value="EEH03975.1"/>
    <property type="molecule type" value="Genomic_DNA"/>
</dbReference>
<proteinExistence type="predicted"/>
<dbReference type="HOGENOM" id="CLU_1660203_0_0_1"/>
<name>C0NXA9_AJECG</name>
<dbReference type="GeneID" id="69041117"/>
<dbReference type="AlphaFoldDB" id="C0NXA9"/>
<evidence type="ECO:0000313" key="2">
    <source>
        <dbReference type="Proteomes" id="UP000001631"/>
    </source>
</evidence>
<dbReference type="Proteomes" id="UP000001631">
    <property type="component" value="Unassembled WGS sequence"/>
</dbReference>